<gene>
    <name evidence="1" type="ORF">PMAYCL1PPCAC_06078</name>
</gene>
<name>A0AAN5C3M5_9BILA</name>
<organism evidence="1 2">
    <name type="scientific">Pristionchus mayeri</name>
    <dbReference type="NCBI Taxonomy" id="1317129"/>
    <lineage>
        <taxon>Eukaryota</taxon>
        <taxon>Metazoa</taxon>
        <taxon>Ecdysozoa</taxon>
        <taxon>Nematoda</taxon>
        <taxon>Chromadorea</taxon>
        <taxon>Rhabditida</taxon>
        <taxon>Rhabditina</taxon>
        <taxon>Diplogasteromorpha</taxon>
        <taxon>Diplogasteroidea</taxon>
        <taxon>Neodiplogasteridae</taxon>
        <taxon>Pristionchus</taxon>
    </lineage>
</organism>
<dbReference type="EMBL" id="BTRK01000002">
    <property type="protein sequence ID" value="GMR35883.1"/>
    <property type="molecule type" value="Genomic_DNA"/>
</dbReference>
<protein>
    <submittedName>
        <fullName evidence="1">Uncharacterized protein</fullName>
    </submittedName>
</protein>
<accession>A0AAN5C3M5</accession>
<proteinExistence type="predicted"/>
<feature type="non-terminal residue" evidence="1">
    <location>
        <position position="1"/>
    </location>
</feature>
<dbReference type="Proteomes" id="UP001328107">
    <property type="component" value="Unassembled WGS sequence"/>
</dbReference>
<sequence length="188" mass="21901">GSTVSPLNRPKEFDRIDDSTLMILEYSEIHAILDSIVNGLCMDYPELHPGDDEKMILMKREITYFYTLPNDEKAKIFAGAPCEFKYLSIALKKLMPIGRALKPLNDAEQQHRRANLDQYAMFKLCFPLCLKHLDERKAFYKRSGMTRAQIQKDIGRTALEYIDKWHKDDPNKKLIEESKVRTRAKYGL</sequence>
<comment type="caution">
    <text evidence="1">The sequence shown here is derived from an EMBL/GenBank/DDBJ whole genome shotgun (WGS) entry which is preliminary data.</text>
</comment>
<keyword evidence="2" id="KW-1185">Reference proteome</keyword>
<evidence type="ECO:0000313" key="2">
    <source>
        <dbReference type="Proteomes" id="UP001328107"/>
    </source>
</evidence>
<evidence type="ECO:0000313" key="1">
    <source>
        <dbReference type="EMBL" id="GMR35883.1"/>
    </source>
</evidence>
<reference evidence="2" key="1">
    <citation type="submission" date="2022-10" db="EMBL/GenBank/DDBJ databases">
        <title>Genome assembly of Pristionchus species.</title>
        <authorList>
            <person name="Yoshida K."/>
            <person name="Sommer R.J."/>
        </authorList>
    </citation>
    <scope>NUCLEOTIDE SEQUENCE [LARGE SCALE GENOMIC DNA]</scope>
    <source>
        <strain evidence="2">RS5460</strain>
    </source>
</reference>
<dbReference type="AlphaFoldDB" id="A0AAN5C3M5"/>